<evidence type="ECO:0000256" key="1">
    <source>
        <dbReference type="SAM" id="SignalP"/>
    </source>
</evidence>
<accession>A0A3A8QUU1</accession>
<protein>
    <recommendedName>
        <fullName evidence="4">Lipoprotein</fullName>
    </recommendedName>
</protein>
<organism evidence="2 3">
    <name type="scientific">Corallococcus interemptor</name>
    <dbReference type="NCBI Taxonomy" id="2316720"/>
    <lineage>
        <taxon>Bacteria</taxon>
        <taxon>Pseudomonadati</taxon>
        <taxon>Myxococcota</taxon>
        <taxon>Myxococcia</taxon>
        <taxon>Myxococcales</taxon>
        <taxon>Cystobacterineae</taxon>
        <taxon>Myxococcaceae</taxon>
        <taxon>Corallococcus</taxon>
    </lineage>
</organism>
<dbReference type="RefSeq" id="WP_147442676.1">
    <property type="nucleotide sequence ID" value="NZ_RAWM01000026.1"/>
</dbReference>
<evidence type="ECO:0000313" key="3">
    <source>
        <dbReference type="Proteomes" id="UP000282656"/>
    </source>
</evidence>
<comment type="caution">
    <text evidence="2">The sequence shown here is derived from an EMBL/GenBank/DDBJ whole genome shotgun (WGS) entry which is preliminary data.</text>
</comment>
<evidence type="ECO:0000313" key="2">
    <source>
        <dbReference type="EMBL" id="RKH70175.1"/>
    </source>
</evidence>
<dbReference type="Proteomes" id="UP000282656">
    <property type="component" value="Unassembled WGS sequence"/>
</dbReference>
<dbReference type="EMBL" id="RAWM01000026">
    <property type="protein sequence ID" value="RKH70175.1"/>
    <property type="molecule type" value="Genomic_DNA"/>
</dbReference>
<dbReference type="PROSITE" id="PS51257">
    <property type="entry name" value="PROKAR_LIPOPROTEIN"/>
    <property type="match status" value="1"/>
</dbReference>
<gene>
    <name evidence="2" type="ORF">D7X96_12630</name>
</gene>
<evidence type="ECO:0008006" key="4">
    <source>
        <dbReference type="Google" id="ProtNLM"/>
    </source>
</evidence>
<dbReference type="AlphaFoldDB" id="A0A3A8QUU1"/>
<keyword evidence="3" id="KW-1185">Reference proteome</keyword>
<name>A0A3A8QUU1_9BACT</name>
<keyword evidence="1" id="KW-0732">Signal</keyword>
<dbReference type="OrthoDB" id="5510920at2"/>
<feature type="signal peptide" evidence="1">
    <location>
        <begin position="1"/>
        <end position="20"/>
    </location>
</feature>
<sequence>MKLSLAAMVTWFGLSLIGCGGPALDDTMAPEAEARTVSESGTCTAGLPSCSLYVNLRCTTPGATKECCNTTSQTTNSLICSGSASSGYRWLNY</sequence>
<reference evidence="3" key="1">
    <citation type="submission" date="2018-09" db="EMBL/GenBank/DDBJ databases">
        <authorList>
            <person name="Livingstone P.G."/>
            <person name="Whitworth D.E."/>
        </authorList>
    </citation>
    <scope>NUCLEOTIDE SEQUENCE [LARGE SCALE GENOMIC DNA]</scope>
    <source>
        <strain evidence="3">AB047A</strain>
    </source>
</reference>
<feature type="chain" id="PRO_5017335420" description="Lipoprotein" evidence="1">
    <location>
        <begin position="21"/>
        <end position="93"/>
    </location>
</feature>
<proteinExistence type="predicted"/>